<keyword evidence="6" id="KW-0645">Protease</keyword>
<keyword evidence="6" id="KW-1133">Transmembrane helix</keyword>
<feature type="active site" evidence="5">
    <location>
        <position position="82"/>
    </location>
</feature>
<dbReference type="PROSITE" id="PS00761">
    <property type="entry name" value="SPASE_I_3"/>
    <property type="match status" value="1"/>
</dbReference>
<dbReference type="Gene3D" id="2.10.109.10">
    <property type="entry name" value="Umud Fragment, subunit A"/>
    <property type="match status" value="1"/>
</dbReference>
<dbReference type="CDD" id="cd06530">
    <property type="entry name" value="S26_SPase_I"/>
    <property type="match status" value="1"/>
</dbReference>
<dbReference type="PANTHER" id="PTHR43390:SF1">
    <property type="entry name" value="CHLOROPLAST PROCESSING PEPTIDASE"/>
    <property type="match status" value="1"/>
</dbReference>
<proteinExistence type="inferred from homology"/>
<dbReference type="Pfam" id="PF10502">
    <property type="entry name" value="Peptidase_S26"/>
    <property type="match status" value="1"/>
</dbReference>
<keyword evidence="6" id="KW-0812">Transmembrane</keyword>
<name>A0A2M8KE82_9BACT</name>
<evidence type="ECO:0000313" key="9">
    <source>
        <dbReference type="Proteomes" id="UP000231450"/>
    </source>
</evidence>
<dbReference type="SUPFAM" id="SSF51306">
    <property type="entry name" value="LexA/Signal peptidase"/>
    <property type="match status" value="1"/>
</dbReference>
<evidence type="ECO:0000313" key="8">
    <source>
        <dbReference type="EMBL" id="PJE58228.1"/>
    </source>
</evidence>
<dbReference type="InterPro" id="IPR019758">
    <property type="entry name" value="Pept_S26A_signal_pept_1_CS"/>
</dbReference>
<comment type="subcellular location">
    <subcellularLocation>
        <location evidence="6">Membrane</location>
        <topology evidence="6">Single-pass type II membrane protein</topology>
    </subcellularLocation>
</comment>
<dbReference type="EC" id="3.4.21.89" evidence="3 6"/>
<accession>A0A2M8KE82</accession>
<gene>
    <name evidence="8" type="primary">lepB</name>
    <name evidence="8" type="ORF">COU81_01875</name>
</gene>
<dbReference type="GO" id="GO:0009003">
    <property type="term" value="F:signal peptidase activity"/>
    <property type="evidence" value="ECO:0007669"/>
    <property type="project" value="UniProtKB-EC"/>
</dbReference>
<dbReference type="GO" id="GO:0006465">
    <property type="term" value="P:signal peptide processing"/>
    <property type="evidence" value="ECO:0007669"/>
    <property type="project" value="InterPro"/>
</dbReference>
<feature type="active site" evidence="5">
    <location>
        <position position="39"/>
    </location>
</feature>
<evidence type="ECO:0000256" key="5">
    <source>
        <dbReference type="PIRSR" id="PIRSR600223-1"/>
    </source>
</evidence>
<organism evidence="8 9">
    <name type="scientific">Candidatus Portnoybacteria bacterium CG10_big_fil_rev_8_21_14_0_10_36_7</name>
    <dbReference type="NCBI Taxonomy" id="1974812"/>
    <lineage>
        <taxon>Bacteria</taxon>
        <taxon>Candidatus Portnoyibacteriota</taxon>
    </lineage>
</organism>
<keyword evidence="4 6" id="KW-0378">Hydrolase</keyword>
<reference evidence="9" key="1">
    <citation type="submission" date="2017-09" db="EMBL/GenBank/DDBJ databases">
        <title>Depth-based differentiation of microbial function through sediment-hosted aquifers and enrichment of novel symbionts in the deep terrestrial subsurface.</title>
        <authorList>
            <person name="Probst A.J."/>
            <person name="Ladd B."/>
            <person name="Jarett J.K."/>
            <person name="Geller-Mcgrath D.E."/>
            <person name="Sieber C.M.K."/>
            <person name="Emerson J.B."/>
            <person name="Anantharaman K."/>
            <person name="Thomas B.C."/>
            <person name="Malmstrom R."/>
            <person name="Stieglmeier M."/>
            <person name="Klingl A."/>
            <person name="Woyke T."/>
            <person name="Ryan C.M."/>
            <person name="Banfield J.F."/>
        </authorList>
    </citation>
    <scope>NUCLEOTIDE SEQUENCE [LARGE SCALE GENOMIC DNA]</scope>
</reference>
<dbReference type="EMBL" id="PFDW01000042">
    <property type="protein sequence ID" value="PJE58228.1"/>
    <property type="molecule type" value="Genomic_DNA"/>
</dbReference>
<comment type="caution">
    <text evidence="8">The sequence shown here is derived from an EMBL/GenBank/DDBJ whole genome shotgun (WGS) entry which is preliminary data.</text>
</comment>
<evidence type="ECO:0000256" key="4">
    <source>
        <dbReference type="ARBA" id="ARBA00022801"/>
    </source>
</evidence>
<comment type="similarity">
    <text evidence="2 6">Belongs to the peptidase S26 family.</text>
</comment>
<evidence type="ECO:0000256" key="3">
    <source>
        <dbReference type="ARBA" id="ARBA00013208"/>
    </source>
</evidence>
<keyword evidence="6" id="KW-0472">Membrane</keyword>
<dbReference type="InterPro" id="IPR019533">
    <property type="entry name" value="Peptidase_S26"/>
</dbReference>
<evidence type="ECO:0000256" key="6">
    <source>
        <dbReference type="RuleBase" id="RU362042"/>
    </source>
</evidence>
<evidence type="ECO:0000256" key="1">
    <source>
        <dbReference type="ARBA" id="ARBA00000677"/>
    </source>
</evidence>
<dbReference type="GO" id="GO:0004252">
    <property type="term" value="F:serine-type endopeptidase activity"/>
    <property type="evidence" value="ECO:0007669"/>
    <property type="project" value="InterPro"/>
</dbReference>
<dbReference type="PRINTS" id="PR00727">
    <property type="entry name" value="LEADERPTASE"/>
</dbReference>
<dbReference type="PANTHER" id="PTHR43390">
    <property type="entry name" value="SIGNAL PEPTIDASE I"/>
    <property type="match status" value="1"/>
</dbReference>
<feature type="domain" description="Peptidase S26" evidence="7">
    <location>
        <begin position="10"/>
        <end position="169"/>
    </location>
</feature>
<evidence type="ECO:0000256" key="2">
    <source>
        <dbReference type="ARBA" id="ARBA00009370"/>
    </source>
</evidence>
<dbReference type="Proteomes" id="UP000231450">
    <property type="component" value="Unassembled WGS sequence"/>
</dbReference>
<dbReference type="InterPro" id="IPR000223">
    <property type="entry name" value="Pept_S26A_signal_pept_1"/>
</dbReference>
<dbReference type="InterPro" id="IPR036286">
    <property type="entry name" value="LexA/Signal_pep-like_sf"/>
</dbReference>
<dbReference type="GO" id="GO:0016020">
    <property type="term" value="C:membrane"/>
    <property type="evidence" value="ECO:0007669"/>
    <property type="project" value="UniProtKB-SubCell"/>
</dbReference>
<dbReference type="AlphaFoldDB" id="A0A2M8KE82"/>
<comment type="catalytic activity">
    <reaction evidence="1 6">
        <text>Cleavage of hydrophobic, N-terminal signal or leader sequences from secreted and periplasmic proteins.</text>
        <dbReference type="EC" id="3.4.21.89"/>
    </reaction>
</comment>
<feature type="transmembrane region" description="Helical" evidence="6">
    <location>
        <begin position="6"/>
        <end position="29"/>
    </location>
</feature>
<protein>
    <recommendedName>
        <fullName evidence="3 6">Signal peptidase I</fullName>
        <ecNumber evidence="3 6">3.4.21.89</ecNumber>
    </recommendedName>
</protein>
<evidence type="ECO:0000259" key="7">
    <source>
        <dbReference type="Pfam" id="PF10502"/>
    </source>
</evidence>
<dbReference type="NCBIfam" id="TIGR02227">
    <property type="entry name" value="sigpep_I_bact"/>
    <property type="match status" value="1"/>
</dbReference>
<sequence>MEREHFSFLELLKVALISLAIVLPIRYFLMQPFFVKGASMEPNYEDGQYLIIDEISWRFREPKRGEVTVFKYSKDTSQYYIKRIIGLPNETIKIENNQVSVLMVGTSSFEKLEEKYLDSTQITEGDVTVKLADDEYFVMGDNRLASYDSRRFGPVQRSYFVGRAWIRAWPFGAAVLLPSVQYSLNK</sequence>